<dbReference type="EMBL" id="JAAEDM010000037">
    <property type="protein sequence ID" value="MBR0672292.1"/>
    <property type="molecule type" value="Genomic_DNA"/>
</dbReference>
<evidence type="ECO:0000256" key="4">
    <source>
        <dbReference type="ARBA" id="ARBA00022490"/>
    </source>
</evidence>
<dbReference type="Proteomes" id="UP001138751">
    <property type="component" value="Unassembled WGS sequence"/>
</dbReference>
<feature type="domain" description="DALR anticodon binding" evidence="12">
    <location>
        <begin position="705"/>
        <end position="811"/>
    </location>
</feature>
<dbReference type="PROSITE" id="PS50861">
    <property type="entry name" value="AA_TRNA_LIGASE_II_GLYAB"/>
    <property type="match status" value="1"/>
</dbReference>
<dbReference type="PRINTS" id="PR01045">
    <property type="entry name" value="TRNASYNTHGB"/>
</dbReference>
<dbReference type="SUPFAM" id="SSF109604">
    <property type="entry name" value="HD-domain/PDEase-like"/>
    <property type="match status" value="1"/>
</dbReference>
<evidence type="ECO:0000256" key="9">
    <source>
        <dbReference type="ARBA" id="ARBA00023146"/>
    </source>
</evidence>
<keyword evidence="14" id="KW-1185">Reference proteome</keyword>
<evidence type="ECO:0000256" key="2">
    <source>
        <dbReference type="ARBA" id="ARBA00008226"/>
    </source>
</evidence>
<evidence type="ECO:0000256" key="11">
    <source>
        <dbReference type="HAMAP-Rule" id="MF_00255"/>
    </source>
</evidence>
<dbReference type="GO" id="GO:0006420">
    <property type="term" value="P:arginyl-tRNA aminoacylation"/>
    <property type="evidence" value="ECO:0007669"/>
    <property type="project" value="InterPro"/>
</dbReference>
<evidence type="ECO:0000256" key="8">
    <source>
        <dbReference type="ARBA" id="ARBA00022917"/>
    </source>
</evidence>
<dbReference type="Pfam" id="PF02092">
    <property type="entry name" value="tRNA_synt_2f"/>
    <property type="match status" value="1"/>
</dbReference>
<evidence type="ECO:0000313" key="13">
    <source>
        <dbReference type="EMBL" id="MBR0672292.1"/>
    </source>
</evidence>
<sequence length="819" mass="88796">MAELLLELFSEEIPARMQARAAEDLVRLFSERCAALLDGAPRGFSGPRRVGLTASLRASVTTEGKEERGPRVGAPEQALDGFLRKHGATRDALKQEGQFWVLAKPGETVEARALVAAAVPAVIRAFPWPKSMRWGGRSSMAWVRPLKRILCVLDGEVVPFDLRANEDDGHGLASGTETEGHRIMAPGAFAVRGFIDYEAGLRERKVVLDGAERAALIRDGIAALASTEGLTVVPDEGLVAEVAGLVEWPVPLLGRIDDAFMDLPPEVMRTTMRVNQRYFALRRADGSAAPRFALVSNIAAPDGGAAIVAGNERVLRARLADARFFWDLDRKQSLESFLPKLDSVVFHAKLGTQGQRVARLERLARLIGEKVGAEPALAARAARLAKADLASGMVGEFPELQGVMGRYYALAQGENPRVAEAIAAHYRPLGPQDEVPSEAVAIAVALADKLDQLAGFFAVGEKPTGSGDPFALRRAALGVIRIVRENGLRLSLQSVLFEAVRLLAESLAGSQFKLMDDLSRALNEGTVTPGQEVLATLRTSPAAILANADGLLDRAIADTNNADALNEIAARLSRFNDLNPKSWIYSENPVDDLVQAPSDQVFAWAANVLAEHGVDEGDLPFAIDTRMMYVRAVKIAHELLAKPTAAAVLDFLTDRLRVQLRADGLRHDVVTAVLGAAPDDDLNRLLRRADAVRAFVESEDGADLLTAHRRAANILRIEEKRDGHAYDTGYERHLLKAHEEEALAAALEAAAARIELDISAEDFERAMEAMATLRAPVDAFFDKVIVNDPAPELRRNRLKLLARLRATMDAVADFSKIEA</sequence>
<comment type="subunit">
    <text evidence="3 11">Tetramer of two alpha and two beta subunits.</text>
</comment>
<dbReference type="EC" id="6.1.1.14" evidence="11"/>
<reference evidence="13" key="2">
    <citation type="journal article" date="2021" name="Syst. Appl. Microbiol.">
        <title>Roseomonas hellenica sp. nov., isolated from roots of wild-growing Alkanna tinctoria.</title>
        <authorList>
            <person name="Rat A."/>
            <person name="Naranjo H.D."/>
            <person name="Lebbe L."/>
            <person name="Cnockaert M."/>
            <person name="Krigas N."/>
            <person name="Grigoriadou K."/>
            <person name="Maloupa E."/>
            <person name="Willems A."/>
        </authorList>
    </citation>
    <scope>NUCLEOTIDE SEQUENCE</scope>
    <source>
        <strain evidence="13">LMG 31231</strain>
    </source>
</reference>
<dbReference type="Pfam" id="PF05746">
    <property type="entry name" value="DALR_1"/>
    <property type="match status" value="1"/>
</dbReference>
<name>A0A9X9WYR3_9PROT</name>
<dbReference type="InterPro" id="IPR015944">
    <property type="entry name" value="Gly-tRNA-synth_bsu"/>
</dbReference>
<proteinExistence type="inferred from homology"/>
<keyword evidence="5 11" id="KW-0436">Ligase</keyword>
<comment type="catalytic activity">
    <reaction evidence="10 11">
        <text>tRNA(Gly) + glycine + ATP = glycyl-tRNA(Gly) + AMP + diphosphate</text>
        <dbReference type="Rhea" id="RHEA:16013"/>
        <dbReference type="Rhea" id="RHEA-COMP:9664"/>
        <dbReference type="Rhea" id="RHEA-COMP:9683"/>
        <dbReference type="ChEBI" id="CHEBI:30616"/>
        <dbReference type="ChEBI" id="CHEBI:33019"/>
        <dbReference type="ChEBI" id="CHEBI:57305"/>
        <dbReference type="ChEBI" id="CHEBI:78442"/>
        <dbReference type="ChEBI" id="CHEBI:78522"/>
        <dbReference type="ChEBI" id="CHEBI:456215"/>
        <dbReference type="EC" id="6.1.1.14"/>
    </reaction>
</comment>
<keyword evidence="8 11" id="KW-0648">Protein biosynthesis</keyword>
<dbReference type="RefSeq" id="WP_338150962.1">
    <property type="nucleotide sequence ID" value="NZ_JAAEDM010000037.1"/>
</dbReference>
<keyword evidence="7 11" id="KW-0067">ATP-binding</keyword>
<comment type="caution">
    <text evidence="13">The sequence shown here is derived from an EMBL/GenBank/DDBJ whole genome shotgun (WGS) entry which is preliminary data.</text>
</comment>
<dbReference type="HAMAP" id="MF_00255">
    <property type="entry name" value="Gly_tRNA_synth_beta"/>
    <property type="match status" value="1"/>
</dbReference>
<comment type="similarity">
    <text evidence="2 11">Belongs to the class-II aminoacyl-tRNA synthetase family.</text>
</comment>
<evidence type="ECO:0000256" key="6">
    <source>
        <dbReference type="ARBA" id="ARBA00022741"/>
    </source>
</evidence>
<dbReference type="PANTHER" id="PTHR30075">
    <property type="entry name" value="GLYCYL-TRNA SYNTHETASE"/>
    <property type="match status" value="1"/>
</dbReference>
<organism evidence="13 14">
    <name type="scientific">Neoroseomonas soli</name>
    <dbReference type="NCBI Taxonomy" id="1081025"/>
    <lineage>
        <taxon>Bacteria</taxon>
        <taxon>Pseudomonadati</taxon>
        <taxon>Pseudomonadota</taxon>
        <taxon>Alphaproteobacteria</taxon>
        <taxon>Acetobacterales</taxon>
        <taxon>Acetobacteraceae</taxon>
        <taxon>Neoroseomonas</taxon>
    </lineage>
</organism>
<dbReference type="GO" id="GO:0004820">
    <property type="term" value="F:glycine-tRNA ligase activity"/>
    <property type="evidence" value="ECO:0007669"/>
    <property type="project" value="UniProtKB-UniRule"/>
</dbReference>
<evidence type="ECO:0000256" key="1">
    <source>
        <dbReference type="ARBA" id="ARBA00004496"/>
    </source>
</evidence>
<gene>
    <name evidence="11" type="primary">glyS</name>
    <name evidence="13" type="ORF">GXW76_14005</name>
</gene>
<dbReference type="PANTHER" id="PTHR30075:SF2">
    <property type="entry name" value="GLYCINE--TRNA LIGASE, CHLOROPLASTIC_MITOCHONDRIAL 2"/>
    <property type="match status" value="1"/>
</dbReference>
<evidence type="ECO:0000256" key="7">
    <source>
        <dbReference type="ARBA" id="ARBA00022840"/>
    </source>
</evidence>
<keyword evidence="6 11" id="KW-0547">Nucleotide-binding</keyword>
<keyword evidence="9 11" id="KW-0030">Aminoacyl-tRNA synthetase</keyword>
<dbReference type="GO" id="GO:0005829">
    <property type="term" value="C:cytosol"/>
    <property type="evidence" value="ECO:0007669"/>
    <property type="project" value="TreeGrafter"/>
</dbReference>
<evidence type="ECO:0000256" key="5">
    <source>
        <dbReference type="ARBA" id="ARBA00022598"/>
    </source>
</evidence>
<protein>
    <recommendedName>
        <fullName evidence="11">Glycine--tRNA ligase beta subunit</fullName>
        <ecNumber evidence="11">6.1.1.14</ecNumber>
    </recommendedName>
    <alternativeName>
        <fullName evidence="11">Glycyl-tRNA synthetase beta subunit</fullName>
        <shortName evidence="11">GlyRS</shortName>
    </alternativeName>
</protein>
<accession>A0A9X9WYR3</accession>
<dbReference type="InterPro" id="IPR006194">
    <property type="entry name" value="Gly-tRNA-synth_heterodimer"/>
</dbReference>
<dbReference type="GO" id="GO:0006426">
    <property type="term" value="P:glycyl-tRNA aminoacylation"/>
    <property type="evidence" value="ECO:0007669"/>
    <property type="project" value="UniProtKB-UniRule"/>
</dbReference>
<dbReference type="GO" id="GO:0004814">
    <property type="term" value="F:arginine-tRNA ligase activity"/>
    <property type="evidence" value="ECO:0007669"/>
    <property type="project" value="InterPro"/>
</dbReference>
<evidence type="ECO:0000256" key="3">
    <source>
        <dbReference type="ARBA" id="ARBA00011209"/>
    </source>
</evidence>
<evidence type="ECO:0000313" key="14">
    <source>
        <dbReference type="Proteomes" id="UP001138751"/>
    </source>
</evidence>
<dbReference type="AlphaFoldDB" id="A0A9X9WYR3"/>
<dbReference type="GO" id="GO:0005524">
    <property type="term" value="F:ATP binding"/>
    <property type="evidence" value="ECO:0007669"/>
    <property type="project" value="UniProtKB-UniRule"/>
</dbReference>
<keyword evidence="4 11" id="KW-0963">Cytoplasm</keyword>
<evidence type="ECO:0000259" key="12">
    <source>
        <dbReference type="Pfam" id="PF05746"/>
    </source>
</evidence>
<comment type="subcellular location">
    <subcellularLocation>
        <location evidence="1 11">Cytoplasm</location>
    </subcellularLocation>
</comment>
<reference evidence="13" key="1">
    <citation type="submission" date="2020-01" db="EMBL/GenBank/DDBJ databases">
        <authorList>
            <person name="Rat A."/>
        </authorList>
    </citation>
    <scope>NUCLEOTIDE SEQUENCE</scope>
    <source>
        <strain evidence="13">LMG 31231</strain>
    </source>
</reference>
<evidence type="ECO:0000256" key="10">
    <source>
        <dbReference type="ARBA" id="ARBA00047937"/>
    </source>
</evidence>
<dbReference type="InterPro" id="IPR008909">
    <property type="entry name" value="DALR_anticod-bd"/>
</dbReference>
<dbReference type="NCBIfam" id="TIGR00211">
    <property type="entry name" value="glyS"/>
    <property type="match status" value="1"/>
</dbReference>